<dbReference type="Proteomes" id="UP000271193">
    <property type="component" value="Chromosome"/>
</dbReference>
<dbReference type="EMBL" id="CP033932">
    <property type="protein sequence ID" value="AZB26006.1"/>
    <property type="molecule type" value="Genomic_DNA"/>
</dbReference>
<dbReference type="KEGG" id="cben:EG339_16130"/>
<evidence type="ECO:0000313" key="2">
    <source>
        <dbReference type="Proteomes" id="UP000271193"/>
    </source>
</evidence>
<evidence type="ECO:0000313" key="1">
    <source>
        <dbReference type="EMBL" id="AZB26006.1"/>
    </source>
</evidence>
<reference evidence="2" key="1">
    <citation type="submission" date="2018-11" db="EMBL/GenBank/DDBJ databases">
        <title>Proposal to divide the Flavobacteriaceae and reorganize its genera based on Amino Acid Identity values calculated from whole genome sequences.</title>
        <authorList>
            <person name="Nicholson A.C."/>
            <person name="Gulvik C.A."/>
            <person name="Whitney A.M."/>
            <person name="Humrighouse B.W."/>
            <person name="Bell M."/>
            <person name="Holmes B."/>
            <person name="Steigerwalt A.G."/>
            <person name="Villarma A."/>
            <person name="Sheth M."/>
            <person name="Batra D."/>
            <person name="Pryor J."/>
            <person name="Bernardet J.-F."/>
            <person name="Hugo C."/>
            <person name="Kampfer P."/>
            <person name="Newman J."/>
            <person name="McQuiston J.R."/>
        </authorList>
    </citation>
    <scope>NUCLEOTIDE SEQUENCE [LARGE SCALE GENOMIC DNA]</scope>
    <source>
        <strain evidence="2">G0229</strain>
    </source>
</reference>
<protein>
    <submittedName>
        <fullName evidence="1">Uncharacterized protein</fullName>
    </submittedName>
</protein>
<accession>A0A3G6THD0</accession>
<name>A0A3G6THD0_9FLAO</name>
<dbReference type="AlphaFoldDB" id="A0A3G6THD0"/>
<proteinExistence type="predicted"/>
<sequence length="338" mass="39079">MLMATISLSGCSQKKEQQLNHKQENSMHDISKYIFPEAKDVTETNFVEKISSQIKHYDKEPLYYLRINKQNCLVRVYINDVNIYDDYELSNVITPTEISNILKSGPQKVKVRMYPVGDLINKDLGLENEPPATKLSDKAKVDISVVMMDNKSKKGFDDEKVITTQVSTKEATGKESYEFSFTFDADVPYEFEGWTKGQDLRTLNQELVRKKAVEFYQMVGKLYLNKDLNSLIKLDYVSNARTMASAYVDKQYVLEFLEEYKNDVEKYEYRVEDIKDFDIEFMGEGKLVRLINRSQRPKLRGGSALLLTYGSNSSFAPEITLYLPEGRDLATQGFMMWK</sequence>
<keyword evidence="2" id="KW-1185">Reference proteome</keyword>
<gene>
    <name evidence="1" type="ORF">EG339_16130</name>
</gene>
<organism evidence="1 2">
    <name type="scientific">Chryseobacterium bernardetii</name>
    <dbReference type="NCBI Taxonomy" id="1241978"/>
    <lineage>
        <taxon>Bacteria</taxon>
        <taxon>Pseudomonadati</taxon>
        <taxon>Bacteroidota</taxon>
        <taxon>Flavobacteriia</taxon>
        <taxon>Flavobacteriales</taxon>
        <taxon>Weeksellaceae</taxon>
        <taxon>Chryseobacterium group</taxon>
        <taxon>Chryseobacterium</taxon>
    </lineage>
</organism>